<dbReference type="Gene3D" id="1.20.120.530">
    <property type="entry name" value="GntR ligand-binding domain-like"/>
    <property type="match status" value="1"/>
</dbReference>
<dbReference type="InterPro" id="IPR000524">
    <property type="entry name" value="Tscrpt_reg_HTH_GntR"/>
</dbReference>
<gene>
    <name evidence="5" type="ORF">OH136_02570</name>
</gene>
<dbReference type="Pfam" id="PF07729">
    <property type="entry name" value="FCD"/>
    <property type="match status" value="1"/>
</dbReference>
<dbReference type="SUPFAM" id="SSF46785">
    <property type="entry name" value="Winged helix' DNA-binding domain"/>
    <property type="match status" value="1"/>
</dbReference>
<dbReference type="InterPro" id="IPR036390">
    <property type="entry name" value="WH_DNA-bd_sf"/>
</dbReference>
<dbReference type="EMBL" id="JAOYFC010000001">
    <property type="protein sequence ID" value="MCV6823428.1"/>
    <property type="molecule type" value="Genomic_DNA"/>
</dbReference>
<comment type="caution">
    <text evidence="5">The sequence shown here is derived from an EMBL/GenBank/DDBJ whole genome shotgun (WGS) entry which is preliminary data.</text>
</comment>
<evidence type="ECO:0000256" key="1">
    <source>
        <dbReference type="ARBA" id="ARBA00023015"/>
    </source>
</evidence>
<keyword evidence="1" id="KW-0805">Transcription regulation</keyword>
<feature type="domain" description="HTH gntR-type" evidence="4">
    <location>
        <begin position="8"/>
        <end position="75"/>
    </location>
</feature>
<evidence type="ECO:0000256" key="2">
    <source>
        <dbReference type="ARBA" id="ARBA00023125"/>
    </source>
</evidence>
<reference evidence="5" key="1">
    <citation type="submission" date="2022-10" db="EMBL/GenBank/DDBJ databases">
        <authorList>
            <person name="Yue Y."/>
        </authorList>
    </citation>
    <scope>NUCLEOTIDE SEQUENCE</scope>
    <source>
        <strain evidence="5">Z654</strain>
    </source>
</reference>
<dbReference type="InterPro" id="IPR008920">
    <property type="entry name" value="TF_FadR/GntR_C"/>
</dbReference>
<evidence type="ECO:0000313" key="5">
    <source>
        <dbReference type="EMBL" id="MCV6823428.1"/>
    </source>
</evidence>
<dbReference type="PANTHER" id="PTHR43537">
    <property type="entry name" value="TRANSCRIPTIONAL REGULATOR, GNTR FAMILY"/>
    <property type="match status" value="1"/>
</dbReference>
<dbReference type="Pfam" id="PF00392">
    <property type="entry name" value="GntR"/>
    <property type="match status" value="1"/>
</dbReference>
<accession>A0AAE3IWL3</accession>
<evidence type="ECO:0000256" key="3">
    <source>
        <dbReference type="ARBA" id="ARBA00023163"/>
    </source>
</evidence>
<proteinExistence type="predicted"/>
<sequence>MFAQRAVKSLAETLYQDLHKSIVAMDILPGTPLSENEIAAAMGVSRTPVREAILRLSDEKLVEVVPKSGTFVARIPVSALPAAQIARRALEIETTCAAARRATKEDIVALRDIISRQYAIVETGDNSDYHVVDDELHAKIAEIARLGSLWDMVQQVKTQIDRCRKLTLHDPGRKSFVTVQHEKVVDAIEAGDEELASQRMWDHIMGLQLDLPSMVQEYPNYFIPDMDLTAT</sequence>
<dbReference type="PANTHER" id="PTHR43537:SF45">
    <property type="entry name" value="GNTR FAMILY REGULATORY PROTEIN"/>
    <property type="match status" value="1"/>
</dbReference>
<dbReference type="GO" id="GO:0003677">
    <property type="term" value="F:DNA binding"/>
    <property type="evidence" value="ECO:0007669"/>
    <property type="project" value="UniProtKB-KW"/>
</dbReference>
<evidence type="ECO:0000259" key="4">
    <source>
        <dbReference type="PROSITE" id="PS50949"/>
    </source>
</evidence>
<dbReference type="SUPFAM" id="SSF48008">
    <property type="entry name" value="GntR ligand-binding domain-like"/>
    <property type="match status" value="1"/>
</dbReference>
<keyword evidence="2" id="KW-0238">DNA-binding</keyword>
<dbReference type="SMART" id="SM00345">
    <property type="entry name" value="HTH_GNTR"/>
    <property type="match status" value="1"/>
</dbReference>
<dbReference type="Proteomes" id="UP001208041">
    <property type="component" value="Unassembled WGS sequence"/>
</dbReference>
<protein>
    <submittedName>
        <fullName evidence="5">GntR family transcriptional regulator</fullName>
    </submittedName>
</protein>
<dbReference type="AlphaFoldDB" id="A0AAE3IWL3"/>
<keyword evidence="3" id="KW-0804">Transcription</keyword>
<dbReference type="GO" id="GO:0003700">
    <property type="term" value="F:DNA-binding transcription factor activity"/>
    <property type="evidence" value="ECO:0007669"/>
    <property type="project" value="InterPro"/>
</dbReference>
<dbReference type="InterPro" id="IPR011711">
    <property type="entry name" value="GntR_C"/>
</dbReference>
<evidence type="ECO:0000313" key="6">
    <source>
        <dbReference type="Proteomes" id="UP001208041"/>
    </source>
</evidence>
<keyword evidence="6" id="KW-1185">Reference proteome</keyword>
<dbReference type="CDD" id="cd07377">
    <property type="entry name" value="WHTH_GntR"/>
    <property type="match status" value="1"/>
</dbReference>
<dbReference type="SMART" id="SM00895">
    <property type="entry name" value="FCD"/>
    <property type="match status" value="1"/>
</dbReference>
<dbReference type="Gene3D" id="1.10.10.10">
    <property type="entry name" value="Winged helix-like DNA-binding domain superfamily/Winged helix DNA-binding domain"/>
    <property type="match status" value="1"/>
</dbReference>
<organism evidence="5 6">
    <name type="scientific">Halocynthiibacter halioticoli</name>
    <dbReference type="NCBI Taxonomy" id="2986804"/>
    <lineage>
        <taxon>Bacteria</taxon>
        <taxon>Pseudomonadati</taxon>
        <taxon>Pseudomonadota</taxon>
        <taxon>Alphaproteobacteria</taxon>
        <taxon>Rhodobacterales</taxon>
        <taxon>Paracoccaceae</taxon>
        <taxon>Halocynthiibacter</taxon>
    </lineage>
</organism>
<dbReference type="InterPro" id="IPR036388">
    <property type="entry name" value="WH-like_DNA-bd_sf"/>
</dbReference>
<name>A0AAE3IWL3_9RHOB</name>
<dbReference type="PROSITE" id="PS50949">
    <property type="entry name" value="HTH_GNTR"/>
    <property type="match status" value="1"/>
</dbReference>
<dbReference type="RefSeq" id="WP_263952273.1">
    <property type="nucleotide sequence ID" value="NZ_JAOYFC010000001.1"/>
</dbReference>